<dbReference type="Proteomes" id="UP000009192">
    <property type="component" value="Unassembled WGS sequence"/>
</dbReference>
<name>A0A0Q9XQQ4_DROMO</name>
<keyword evidence="2" id="KW-1185">Reference proteome</keyword>
<sequence length="81" mass="8982">MKKGKIQEKGAASASHLTSLVDITYINDNDNDKSGITYAPRGRQTICSALPPVEIYNDTVQRIRSAQSCDQLKAFVQRQLN</sequence>
<evidence type="ECO:0000313" key="1">
    <source>
        <dbReference type="EMBL" id="KRG06881.1"/>
    </source>
</evidence>
<proteinExistence type="predicted"/>
<organism evidence="1 2">
    <name type="scientific">Drosophila mojavensis</name>
    <name type="common">Fruit fly</name>
    <dbReference type="NCBI Taxonomy" id="7230"/>
    <lineage>
        <taxon>Eukaryota</taxon>
        <taxon>Metazoa</taxon>
        <taxon>Ecdysozoa</taxon>
        <taxon>Arthropoda</taxon>
        <taxon>Hexapoda</taxon>
        <taxon>Insecta</taxon>
        <taxon>Pterygota</taxon>
        <taxon>Neoptera</taxon>
        <taxon>Endopterygota</taxon>
        <taxon>Diptera</taxon>
        <taxon>Brachycera</taxon>
        <taxon>Muscomorpha</taxon>
        <taxon>Ephydroidea</taxon>
        <taxon>Drosophilidae</taxon>
        <taxon>Drosophila</taxon>
    </lineage>
</organism>
<accession>A0A0Q9XQQ4</accession>
<evidence type="ECO:0000313" key="2">
    <source>
        <dbReference type="Proteomes" id="UP000009192"/>
    </source>
</evidence>
<protein>
    <submittedName>
        <fullName evidence="1">Uncharacterized protein</fullName>
    </submittedName>
</protein>
<dbReference type="AlphaFoldDB" id="A0A0Q9XQQ4"/>
<gene>
    <name evidence="1" type="primary">Dmoj\GI26104</name>
    <name evidence="1" type="ORF">Dmoj_GI26104</name>
</gene>
<reference evidence="1 2" key="1">
    <citation type="journal article" date="2007" name="Nature">
        <title>Evolution of genes and genomes on the Drosophila phylogeny.</title>
        <authorList>
            <consortium name="Drosophila 12 Genomes Consortium"/>
            <person name="Clark A.G."/>
            <person name="Eisen M.B."/>
            <person name="Smith D.R."/>
            <person name="Bergman C.M."/>
            <person name="Oliver B."/>
            <person name="Markow T.A."/>
            <person name="Kaufman T.C."/>
            <person name="Kellis M."/>
            <person name="Gelbart W."/>
            <person name="Iyer V.N."/>
            <person name="Pollard D.A."/>
            <person name="Sackton T.B."/>
            <person name="Larracuente A.M."/>
            <person name="Singh N.D."/>
            <person name="Abad J.P."/>
            <person name="Abt D.N."/>
            <person name="Adryan B."/>
            <person name="Aguade M."/>
            <person name="Akashi H."/>
            <person name="Anderson W.W."/>
            <person name="Aquadro C.F."/>
            <person name="Ardell D.H."/>
            <person name="Arguello R."/>
            <person name="Artieri C.G."/>
            <person name="Barbash D.A."/>
            <person name="Barker D."/>
            <person name="Barsanti P."/>
            <person name="Batterham P."/>
            <person name="Batzoglou S."/>
            <person name="Begun D."/>
            <person name="Bhutkar A."/>
            <person name="Blanco E."/>
            <person name="Bosak S.A."/>
            <person name="Bradley R.K."/>
            <person name="Brand A.D."/>
            <person name="Brent M.R."/>
            <person name="Brooks A.N."/>
            <person name="Brown R.H."/>
            <person name="Butlin R.K."/>
            <person name="Caggese C."/>
            <person name="Calvi B.R."/>
            <person name="Bernardo de Carvalho A."/>
            <person name="Caspi A."/>
            <person name="Castrezana S."/>
            <person name="Celniker S.E."/>
            <person name="Chang J.L."/>
            <person name="Chapple C."/>
            <person name="Chatterji S."/>
            <person name="Chinwalla A."/>
            <person name="Civetta A."/>
            <person name="Clifton S.W."/>
            <person name="Comeron J.M."/>
            <person name="Costello J.C."/>
            <person name="Coyne J.A."/>
            <person name="Daub J."/>
            <person name="David R.G."/>
            <person name="Delcher A.L."/>
            <person name="Delehaunty K."/>
            <person name="Do C.B."/>
            <person name="Ebling H."/>
            <person name="Edwards K."/>
            <person name="Eickbush T."/>
            <person name="Evans J.D."/>
            <person name="Filipski A."/>
            <person name="Findeiss S."/>
            <person name="Freyhult E."/>
            <person name="Fulton L."/>
            <person name="Fulton R."/>
            <person name="Garcia A.C."/>
            <person name="Gardiner A."/>
            <person name="Garfield D.A."/>
            <person name="Garvin B.E."/>
            <person name="Gibson G."/>
            <person name="Gilbert D."/>
            <person name="Gnerre S."/>
            <person name="Godfrey J."/>
            <person name="Good R."/>
            <person name="Gotea V."/>
            <person name="Gravely B."/>
            <person name="Greenberg A.J."/>
            <person name="Griffiths-Jones S."/>
            <person name="Gross S."/>
            <person name="Guigo R."/>
            <person name="Gustafson E.A."/>
            <person name="Haerty W."/>
            <person name="Hahn M.W."/>
            <person name="Halligan D.L."/>
            <person name="Halpern A.L."/>
            <person name="Halter G.M."/>
            <person name="Han M.V."/>
            <person name="Heger A."/>
            <person name="Hillier L."/>
            <person name="Hinrichs A.S."/>
            <person name="Holmes I."/>
            <person name="Hoskins R.A."/>
            <person name="Hubisz M.J."/>
            <person name="Hultmark D."/>
            <person name="Huntley M.A."/>
            <person name="Jaffe D.B."/>
            <person name="Jagadeeshan S."/>
            <person name="Jeck W.R."/>
            <person name="Johnson J."/>
            <person name="Jones C.D."/>
            <person name="Jordan W.C."/>
            <person name="Karpen G.H."/>
            <person name="Kataoka E."/>
            <person name="Keightley P.D."/>
            <person name="Kheradpour P."/>
            <person name="Kirkness E.F."/>
            <person name="Koerich L.B."/>
            <person name="Kristiansen K."/>
            <person name="Kudrna D."/>
            <person name="Kulathinal R.J."/>
            <person name="Kumar S."/>
            <person name="Kwok R."/>
            <person name="Lander E."/>
            <person name="Langley C.H."/>
            <person name="Lapoint R."/>
            <person name="Lazzaro B.P."/>
            <person name="Lee S.J."/>
            <person name="Levesque L."/>
            <person name="Li R."/>
            <person name="Lin C.F."/>
            <person name="Lin M.F."/>
            <person name="Lindblad-Toh K."/>
            <person name="Llopart A."/>
            <person name="Long M."/>
            <person name="Low L."/>
            <person name="Lozovsky E."/>
            <person name="Lu J."/>
            <person name="Luo M."/>
            <person name="Machado C.A."/>
            <person name="Makalowski W."/>
            <person name="Marzo M."/>
            <person name="Matsuda M."/>
            <person name="Matzkin L."/>
            <person name="McAllister B."/>
            <person name="McBride C.S."/>
            <person name="McKernan B."/>
            <person name="McKernan K."/>
            <person name="Mendez-Lago M."/>
            <person name="Minx P."/>
            <person name="Mollenhauer M.U."/>
            <person name="Montooth K."/>
            <person name="Mount S.M."/>
            <person name="Mu X."/>
            <person name="Myers E."/>
            <person name="Negre B."/>
            <person name="Newfeld S."/>
            <person name="Nielsen R."/>
            <person name="Noor M.A."/>
            <person name="O'Grady P."/>
            <person name="Pachter L."/>
            <person name="Papaceit M."/>
            <person name="Parisi M.J."/>
            <person name="Parisi M."/>
            <person name="Parts L."/>
            <person name="Pedersen J.S."/>
            <person name="Pesole G."/>
            <person name="Phillippy A.M."/>
            <person name="Ponting C.P."/>
            <person name="Pop M."/>
            <person name="Porcelli D."/>
            <person name="Powell J.R."/>
            <person name="Prohaska S."/>
            <person name="Pruitt K."/>
            <person name="Puig M."/>
            <person name="Quesneville H."/>
            <person name="Ram K.R."/>
            <person name="Rand D."/>
            <person name="Rasmussen M.D."/>
            <person name="Reed L.K."/>
            <person name="Reenan R."/>
            <person name="Reily A."/>
            <person name="Remington K.A."/>
            <person name="Rieger T.T."/>
            <person name="Ritchie M.G."/>
            <person name="Robin C."/>
            <person name="Rogers Y.H."/>
            <person name="Rohde C."/>
            <person name="Rozas J."/>
            <person name="Rubenfield M.J."/>
            <person name="Ruiz A."/>
            <person name="Russo S."/>
            <person name="Salzberg S.L."/>
            <person name="Sanchez-Gracia A."/>
            <person name="Saranga D.J."/>
            <person name="Sato H."/>
            <person name="Schaeffer S.W."/>
            <person name="Schatz M.C."/>
            <person name="Schlenke T."/>
            <person name="Schwartz R."/>
            <person name="Segarra C."/>
            <person name="Singh R.S."/>
            <person name="Sirot L."/>
            <person name="Sirota M."/>
            <person name="Sisneros N.B."/>
            <person name="Smith C.D."/>
            <person name="Smith T.F."/>
            <person name="Spieth J."/>
            <person name="Stage D.E."/>
            <person name="Stark A."/>
            <person name="Stephan W."/>
            <person name="Strausberg R.L."/>
            <person name="Strempel S."/>
            <person name="Sturgill D."/>
            <person name="Sutton G."/>
            <person name="Sutton G.G."/>
            <person name="Tao W."/>
            <person name="Teichmann S."/>
            <person name="Tobari Y.N."/>
            <person name="Tomimura Y."/>
            <person name="Tsolas J.M."/>
            <person name="Valente V.L."/>
            <person name="Venter E."/>
            <person name="Venter J.C."/>
            <person name="Vicario S."/>
            <person name="Vieira F.G."/>
            <person name="Vilella A.J."/>
            <person name="Villasante A."/>
            <person name="Walenz B."/>
            <person name="Wang J."/>
            <person name="Wasserman M."/>
            <person name="Watts T."/>
            <person name="Wilson D."/>
            <person name="Wilson R.K."/>
            <person name="Wing R.A."/>
            <person name="Wolfner M.F."/>
            <person name="Wong A."/>
            <person name="Wong G.K."/>
            <person name="Wu C.I."/>
            <person name="Wu G."/>
            <person name="Yamamoto D."/>
            <person name="Yang H.P."/>
            <person name="Yang S.P."/>
            <person name="Yorke J.A."/>
            <person name="Yoshida K."/>
            <person name="Zdobnov E."/>
            <person name="Zhang P."/>
            <person name="Zhang Y."/>
            <person name="Zimin A.V."/>
            <person name="Baldwin J."/>
            <person name="Abdouelleil A."/>
            <person name="Abdulkadir J."/>
            <person name="Abebe A."/>
            <person name="Abera B."/>
            <person name="Abreu J."/>
            <person name="Acer S.C."/>
            <person name="Aftuck L."/>
            <person name="Alexander A."/>
            <person name="An P."/>
            <person name="Anderson E."/>
            <person name="Anderson S."/>
            <person name="Arachi H."/>
            <person name="Azer M."/>
            <person name="Bachantsang P."/>
            <person name="Barry A."/>
            <person name="Bayul T."/>
            <person name="Berlin A."/>
            <person name="Bessette D."/>
            <person name="Bloom T."/>
            <person name="Blye J."/>
            <person name="Boguslavskiy L."/>
            <person name="Bonnet C."/>
            <person name="Boukhgalter B."/>
            <person name="Bourzgui I."/>
            <person name="Brown A."/>
            <person name="Cahill P."/>
            <person name="Channer S."/>
            <person name="Cheshatsang Y."/>
            <person name="Chuda L."/>
            <person name="Citroen M."/>
            <person name="Collymore A."/>
            <person name="Cooke P."/>
            <person name="Costello M."/>
            <person name="D'Aco K."/>
            <person name="Daza R."/>
            <person name="De Haan G."/>
            <person name="DeGray S."/>
            <person name="DeMaso C."/>
            <person name="Dhargay N."/>
            <person name="Dooley K."/>
            <person name="Dooley E."/>
            <person name="Doricent M."/>
            <person name="Dorje P."/>
            <person name="Dorjee K."/>
            <person name="Dupes A."/>
            <person name="Elong R."/>
            <person name="Falk J."/>
            <person name="Farina A."/>
            <person name="Faro S."/>
            <person name="Ferguson D."/>
            <person name="Fisher S."/>
            <person name="Foley C.D."/>
            <person name="Franke A."/>
            <person name="Friedrich D."/>
            <person name="Gadbois L."/>
            <person name="Gearin G."/>
            <person name="Gearin C.R."/>
            <person name="Giannoukos G."/>
            <person name="Goode T."/>
            <person name="Graham J."/>
            <person name="Grandbois E."/>
            <person name="Grewal S."/>
            <person name="Gyaltsen K."/>
            <person name="Hafez N."/>
            <person name="Hagos B."/>
            <person name="Hall J."/>
            <person name="Henson C."/>
            <person name="Hollinger A."/>
            <person name="Honan T."/>
            <person name="Huard M.D."/>
            <person name="Hughes L."/>
            <person name="Hurhula B."/>
            <person name="Husby M.E."/>
            <person name="Kamat A."/>
            <person name="Kanga B."/>
            <person name="Kashin S."/>
            <person name="Khazanovich D."/>
            <person name="Kisner P."/>
            <person name="Lance K."/>
            <person name="Lara M."/>
            <person name="Lee W."/>
            <person name="Lennon N."/>
            <person name="Letendre F."/>
            <person name="LeVine R."/>
            <person name="Lipovsky A."/>
            <person name="Liu X."/>
            <person name="Liu J."/>
            <person name="Liu S."/>
            <person name="Lokyitsang T."/>
            <person name="Lokyitsang Y."/>
            <person name="Lubonja R."/>
            <person name="Lui A."/>
            <person name="MacDonald P."/>
            <person name="Magnisalis V."/>
            <person name="Maru K."/>
            <person name="Matthews C."/>
            <person name="McCusker W."/>
            <person name="McDonough S."/>
            <person name="Mehta T."/>
            <person name="Meldrim J."/>
            <person name="Meneus L."/>
            <person name="Mihai O."/>
            <person name="Mihalev A."/>
            <person name="Mihova T."/>
            <person name="Mittelman R."/>
            <person name="Mlenga V."/>
            <person name="Montmayeur A."/>
            <person name="Mulrain L."/>
            <person name="Navidi A."/>
            <person name="Naylor J."/>
            <person name="Negash T."/>
            <person name="Nguyen T."/>
            <person name="Nguyen N."/>
            <person name="Nicol R."/>
            <person name="Norbu C."/>
            <person name="Norbu N."/>
            <person name="Novod N."/>
            <person name="O'Neill B."/>
            <person name="Osman S."/>
            <person name="Markiewicz E."/>
            <person name="Oyono O.L."/>
            <person name="Patti C."/>
            <person name="Phunkhang P."/>
            <person name="Pierre F."/>
            <person name="Priest M."/>
            <person name="Raghuraman S."/>
            <person name="Rege F."/>
            <person name="Reyes R."/>
            <person name="Rise C."/>
            <person name="Rogov P."/>
            <person name="Ross K."/>
            <person name="Ryan E."/>
            <person name="Settipalli S."/>
            <person name="Shea T."/>
            <person name="Sherpa N."/>
            <person name="Shi L."/>
            <person name="Shih D."/>
            <person name="Sparrow T."/>
            <person name="Spaulding J."/>
            <person name="Stalker J."/>
            <person name="Stange-Thomann N."/>
            <person name="Stavropoulos S."/>
            <person name="Stone C."/>
            <person name="Strader C."/>
            <person name="Tesfaye S."/>
            <person name="Thomson T."/>
            <person name="Thoulutsang Y."/>
            <person name="Thoulutsang D."/>
            <person name="Topham K."/>
            <person name="Topping I."/>
            <person name="Tsamla T."/>
            <person name="Vassiliev H."/>
            <person name="Vo A."/>
            <person name="Wangchuk T."/>
            <person name="Wangdi T."/>
            <person name="Weiand M."/>
            <person name="Wilkinson J."/>
            <person name="Wilson A."/>
            <person name="Yadav S."/>
            <person name="Young G."/>
            <person name="Yu Q."/>
            <person name="Zembek L."/>
            <person name="Zhong D."/>
            <person name="Zimmer A."/>
            <person name="Zwirko Z."/>
            <person name="Jaffe D.B."/>
            <person name="Alvarez P."/>
            <person name="Brockman W."/>
            <person name="Butler J."/>
            <person name="Chin C."/>
            <person name="Gnerre S."/>
            <person name="Grabherr M."/>
            <person name="Kleber M."/>
            <person name="Mauceli E."/>
            <person name="MacCallum I."/>
        </authorList>
    </citation>
    <scope>NUCLEOTIDE SEQUENCE [LARGE SCALE GENOMIC DNA]</scope>
    <source>
        <strain evidence="2">Tucson 15081-1352.22</strain>
    </source>
</reference>
<dbReference type="InParanoid" id="A0A0Q9XQQ4"/>
<dbReference type="KEGG" id="dmo:Dmoj_GI26104"/>
<dbReference type="EMBL" id="CH933811">
    <property type="protein sequence ID" value="KRG06881.1"/>
    <property type="molecule type" value="Genomic_DNA"/>
</dbReference>